<feature type="region of interest" description="Disordered" evidence="1">
    <location>
        <begin position="1"/>
        <end position="29"/>
    </location>
</feature>
<comment type="caution">
    <text evidence="2">The sequence shown here is derived from an EMBL/GenBank/DDBJ whole genome shotgun (WGS) entry which is preliminary data.</text>
</comment>
<dbReference type="RefSeq" id="WP_179427674.1">
    <property type="nucleotide sequence ID" value="NZ_BAAAMP010000002.1"/>
</dbReference>
<reference evidence="2" key="2">
    <citation type="submission" date="2020-09" db="EMBL/GenBank/DDBJ databases">
        <title>Novel species in genus Aeromicrobium.</title>
        <authorList>
            <person name="Zhang G."/>
        </authorList>
    </citation>
    <scope>NUCLEOTIDE SEQUENCE</scope>
    <source>
        <strain evidence="2">SSW1-57</strain>
    </source>
</reference>
<reference evidence="3 4" key="1">
    <citation type="submission" date="2020-07" db="EMBL/GenBank/DDBJ databases">
        <title>Sequencing the genomes of 1000 actinobacteria strains.</title>
        <authorList>
            <person name="Klenk H.-P."/>
        </authorList>
    </citation>
    <scope>NUCLEOTIDE SEQUENCE [LARGE SCALE GENOMIC DNA]</scope>
    <source>
        <strain evidence="3 4">DSM 19087</strain>
    </source>
</reference>
<organism evidence="2 5">
    <name type="scientific">Aeromicrobium tamlense</name>
    <dbReference type="NCBI Taxonomy" id="375541"/>
    <lineage>
        <taxon>Bacteria</taxon>
        <taxon>Bacillati</taxon>
        <taxon>Actinomycetota</taxon>
        <taxon>Actinomycetes</taxon>
        <taxon>Propionibacteriales</taxon>
        <taxon>Nocardioidaceae</taxon>
        <taxon>Aeromicrobium</taxon>
    </lineage>
</organism>
<dbReference type="Proteomes" id="UP000659061">
    <property type="component" value="Unassembled WGS sequence"/>
</dbReference>
<evidence type="ECO:0000313" key="2">
    <source>
        <dbReference type="EMBL" id="MBD1269587.1"/>
    </source>
</evidence>
<evidence type="ECO:0008006" key="6">
    <source>
        <dbReference type="Google" id="ProtNLM"/>
    </source>
</evidence>
<dbReference type="Proteomes" id="UP000587211">
    <property type="component" value="Unassembled WGS sequence"/>
</dbReference>
<gene>
    <name evidence="3" type="ORF">BJ975_003133</name>
    <name evidence="2" type="ORF">IDH50_05030</name>
</gene>
<keyword evidence="4" id="KW-1185">Reference proteome</keyword>
<evidence type="ECO:0000313" key="3">
    <source>
        <dbReference type="EMBL" id="NYI39758.1"/>
    </source>
</evidence>
<evidence type="ECO:0000313" key="4">
    <source>
        <dbReference type="Proteomes" id="UP000587211"/>
    </source>
</evidence>
<evidence type="ECO:0000313" key="5">
    <source>
        <dbReference type="Proteomes" id="UP000659061"/>
    </source>
</evidence>
<protein>
    <recommendedName>
        <fullName evidence="6">Transcriptional regulator, AbiEi antitoxin, Type IV TA system</fullName>
    </recommendedName>
</protein>
<evidence type="ECO:0000256" key="1">
    <source>
        <dbReference type="SAM" id="MobiDB-lite"/>
    </source>
</evidence>
<dbReference type="EMBL" id="JACWMT010000001">
    <property type="protein sequence ID" value="MBD1269587.1"/>
    <property type="molecule type" value="Genomic_DNA"/>
</dbReference>
<sequence>MPRPPEIPDLARRGPFSREQARSAGVSDRRLQGRHFERLHPGVWRWTGYEMTPLDWQTAAALAMPDGAALSHVSRIQRTGLDVGPVRPVRFTIVGDHHLTVTGTFLHRTAVMPPRDDVGVTPAAAFVQCCASMRLLDLIVIGDHLLREELATVGEIVDVCRLHPWRPGASQAPAVLSWLHERAWSPKESELRAYVDAAGLPRPEVNADVLALDGTRLGIGDLWFPQWRLVAEYEGRQHAEDPLQFRKDIDRYAGFRDNDVAYVQITAAMTANPAGSVQRLFTALVRHGYTGPPPKFAERWGSLFRAVPGGR</sequence>
<accession>A0A8I0KI73</accession>
<dbReference type="EMBL" id="JACBZN010000001">
    <property type="protein sequence ID" value="NYI39758.1"/>
    <property type="molecule type" value="Genomic_DNA"/>
</dbReference>
<name>A0A8I0KI73_9ACTN</name>
<dbReference type="AlphaFoldDB" id="A0A8I0KI73"/>
<proteinExistence type="predicted"/>